<keyword evidence="6" id="KW-0812">Transmembrane</keyword>
<keyword evidence="4" id="KW-0928">Hypersensitive response elicitation</keyword>
<sequence>MFLAILLTGAASQDPIIAPRQVPVETSSPVAGSELLTWWGDRGDVTQTLVHLGGVQLCSEALNVRVDAEVLDEEMLNSCKRETAGFDIMALLQPSEELRVPTQEQIKNLCRSEACAAWLRLAVTASWLPDCSYRQSQTSVRSLAETLLRVRADLIHTGTDPVASVAPAASSFRKLYKLNVLANLLTAKEEAVHEVSSPGLPITRQMAALDDLNVMGSDDILQSGATVKRRPMSIGTIGNATNVAGRGSGYSSDDTPANSRSAGDFNVVGTSANFRLSDGSNSLGDTMSGVDMSSNDSAGFTSSGVGPHASSTTTTTDLTLTYAYVVGAWVLFNGSYYFLMRRK</sequence>
<evidence type="ECO:0000256" key="5">
    <source>
        <dbReference type="ARBA" id="ARBA00023157"/>
    </source>
</evidence>
<comment type="subcellular location">
    <subcellularLocation>
        <location evidence="1">Secreted</location>
    </subcellularLocation>
</comment>
<evidence type="ECO:0000256" key="4">
    <source>
        <dbReference type="ARBA" id="ARBA00022978"/>
    </source>
</evidence>
<evidence type="ECO:0000256" key="3">
    <source>
        <dbReference type="ARBA" id="ARBA00022525"/>
    </source>
</evidence>
<keyword evidence="6" id="KW-1133">Transmembrane helix</keyword>
<keyword evidence="3" id="KW-0964">Secreted</keyword>
<dbReference type="Proteomes" id="UP001162060">
    <property type="component" value="Unassembled WGS sequence"/>
</dbReference>
<dbReference type="EMBL" id="CAKLBY020000035">
    <property type="protein sequence ID" value="CAK7908703.1"/>
    <property type="molecule type" value="Genomic_DNA"/>
</dbReference>
<dbReference type="InterPro" id="IPR036470">
    <property type="entry name" value="Elicitin_sf"/>
</dbReference>
<keyword evidence="6" id="KW-0472">Membrane</keyword>
<dbReference type="Pfam" id="PF00964">
    <property type="entry name" value="Elicitin"/>
    <property type="match status" value="1"/>
</dbReference>
<evidence type="ECO:0000313" key="8">
    <source>
        <dbReference type="Proteomes" id="UP001162060"/>
    </source>
</evidence>
<dbReference type="GO" id="GO:0005576">
    <property type="term" value="C:extracellular region"/>
    <property type="evidence" value="ECO:0007669"/>
    <property type="project" value="UniProtKB-SubCell"/>
</dbReference>
<evidence type="ECO:0000256" key="6">
    <source>
        <dbReference type="SAM" id="Phobius"/>
    </source>
</evidence>
<dbReference type="Gene3D" id="1.10.239.10">
    <property type="entry name" value="Elicitin domain"/>
    <property type="match status" value="1"/>
</dbReference>
<comment type="similarity">
    <text evidence="2">Belongs to the elicitin family.</text>
</comment>
<name>A0AAV1T8I7_9STRA</name>
<comment type="caution">
    <text evidence="7">The sequence shown here is derived from an EMBL/GenBank/DDBJ whole genome shotgun (WGS) entry which is preliminary data.</text>
</comment>
<dbReference type="InterPro" id="IPR002200">
    <property type="entry name" value="Elicitin"/>
</dbReference>
<organism evidence="7 8">
    <name type="scientific">Peronospora matthiolae</name>
    <dbReference type="NCBI Taxonomy" id="2874970"/>
    <lineage>
        <taxon>Eukaryota</taxon>
        <taxon>Sar</taxon>
        <taxon>Stramenopiles</taxon>
        <taxon>Oomycota</taxon>
        <taxon>Peronosporomycetes</taxon>
        <taxon>Peronosporales</taxon>
        <taxon>Peronosporaceae</taxon>
        <taxon>Peronospora</taxon>
    </lineage>
</organism>
<feature type="transmembrane region" description="Helical" evidence="6">
    <location>
        <begin position="320"/>
        <end position="339"/>
    </location>
</feature>
<evidence type="ECO:0000313" key="7">
    <source>
        <dbReference type="EMBL" id="CAK7908703.1"/>
    </source>
</evidence>
<evidence type="ECO:0000256" key="2">
    <source>
        <dbReference type="ARBA" id="ARBA00009544"/>
    </source>
</evidence>
<dbReference type="AlphaFoldDB" id="A0AAV1T8I7"/>
<keyword evidence="5" id="KW-1015">Disulfide bond</keyword>
<protein>
    <submittedName>
        <fullName evidence="7">Uncharacterized protein</fullName>
    </submittedName>
</protein>
<dbReference type="SUPFAM" id="SSF48647">
    <property type="entry name" value="Fungal elicitin"/>
    <property type="match status" value="1"/>
</dbReference>
<evidence type="ECO:0000256" key="1">
    <source>
        <dbReference type="ARBA" id="ARBA00004613"/>
    </source>
</evidence>
<accession>A0AAV1T8I7</accession>
<gene>
    <name evidence="7" type="ORF">PM001_LOCUS3781</name>
</gene>
<dbReference type="GO" id="GO:0052040">
    <property type="term" value="P:symbiont-mediated perturbation of host programmed cell death"/>
    <property type="evidence" value="ECO:0007669"/>
    <property type="project" value="UniProtKB-KW"/>
</dbReference>
<reference evidence="7" key="1">
    <citation type="submission" date="2024-01" db="EMBL/GenBank/DDBJ databases">
        <authorList>
            <person name="Webb A."/>
        </authorList>
    </citation>
    <scope>NUCLEOTIDE SEQUENCE</scope>
    <source>
        <strain evidence="7">Pm1</strain>
    </source>
</reference>
<proteinExistence type="inferred from homology"/>